<gene>
    <name evidence="1" type="ORF">MNBD_GAMMA08-1978</name>
</gene>
<dbReference type="AlphaFoldDB" id="A0A3B0XSU2"/>
<evidence type="ECO:0000313" key="1">
    <source>
        <dbReference type="EMBL" id="VAW64939.1"/>
    </source>
</evidence>
<sequence>GDQLNLVCDDVKFEYRIYKNNVLNECVQYLLARKEGEGRRAVYVTDINVPLKILKVAMKNEIQISHFLKFKRKFEHRINKLLDG</sequence>
<protein>
    <submittedName>
        <fullName evidence="1">Uncharacterized protein</fullName>
    </submittedName>
</protein>
<feature type="non-terminal residue" evidence="1">
    <location>
        <position position="1"/>
    </location>
</feature>
<accession>A0A3B0XSU2</accession>
<proteinExistence type="predicted"/>
<dbReference type="EMBL" id="UOFH01000302">
    <property type="protein sequence ID" value="VAW64939.1"/>
    <property type="molecule type" value="Genomic_DNA"/>
</dbReference>
<name>A0A3B0XSU2_9ZZZZ</name>
<organism evidence="1">
    <name type="scientific">hydrothermal vent metagenome</name>
    <dbReference type="NCBI Taxonomy" id="652676"/>
    <lineage>
        <taxon>unclassified sequences</taxon>
        <taxon>metagenomes</taxon>
        <taxon>ecological metagenomes</taxon>
    </lineage>
</organism>
<reference evidence="1" key="1">
    <citation type="submission" date="2018-06" db="EMBL/GenBank/DDBJ databases">
        <authorList>
            <person name="Zhirakovskaya E."/>
        </authorList>
    </citation>
    <scope>NUCLEOTIDE SEQUENCE</scope>
</reference>